<keyword evidence="2" id="KW-1185">Reference proteome</keyword>
<dbReference type="GO" id="GO:0008168">
    <property type="term" value="F:methyltransferase activity"/>
    <property type="evidence" value="ECO:0007669"/>
    <property type="project" value="UniProtKB-KW"/>
</dbReference>
<dbReference type="Proteomes" id="UP000634229">
    <property type="component" value="Unassembled WGS sequence"/>
</dbReference>
<name>A0ABS1NK65_9ACTN</name>
<dbReference type="RefSeq" id="WP_201877847.1">
    <property type="nucleotide sequence ID" value="NZ_JAERRF010000017.1"/>
</dbReference>
<proteinExistence type="predicted"/>
<dbReference type="PIRSF" id="PIRSF017393">
    <property type="entry name" value="MTase_SAV2177"/>
    <property type="match status" value="1"/>
</dbReference>
<organism evidence="1 2">
    <name type="scientific">Streptomyces coffeae</name>
    <dbReference type="NCBI Taxonomy" id="621382"/>
    <lineage>
        <taxon>Bacteria</taxon>
        <taxon>Bacillati</taxon>
        <taxon>Actinomycetota</taxon>
        <taxon>Actinomycetes</taxon>
        <taxon>Kitasatosporales</taxon>
        <taxon>Streptomycetaceae</taxon>
        <taxon>Streptomyces</taxon>
    </lineage>
</organism>
<reference evidence="1 2" key="1">
    <citation type="submission" date="2021-01" db="EMBL/GenBank/DDBJ databases">
        <title>WGS of actinomycetes isolated from Thailand.</title>
        <authorList>
            <person name="Thawai C."/>
        </authorList>
    </citation>
    <scope>NUCLEOTIDE SEQUENCE [LARGE SCALE GENOMIC DNA]</scope>
    <source>
        <strain evidence="1 2">CA1R205</strain>
    </source>
</reference>
<dbReference type="EMBL" id="JAERRF010000017">
    <property type="protein sequence ID" value="MBL1100166.1"/>
    <property type="molecule type" value="Genomic_DNA"/>
</dbReference>
<sequence>MTAHLDGNAARLYNRYLEGKDAHPVDDAAAQAVMEVAPWVQRVAQHNRGFLRRSVHYLAGEVGIRQFLDIGVGMPQSPNVHEIAQSYAADARVVYVDHDPDVISHCRAMMDSTPEGMVEVLEGDVTRPQSILGAAETQRTLDFTEPIALLLVTVLLFVPDDQHPRPAVKRIIDELPSGSHFVFAHATADFAPTEVAEIARIYAEAGVRTQVRTEAEVQQFFTENGLELVEPGMVTTNAWRPTESEPFTTRIESGVWAGVARKP</sequence>
<dbReference type="Gene3D" id="3.40.50.150">
    <property type="entry name" value="Vaccinia Virus protein VP39"/>
    <property type="match status" value="1"/>
</dbReference>
<evidence type="ECO:0000313" key="2">
    <source>
        <dbReference type="Proteomes" id="UP000634229"/>
    </source>
</evidence>
<evidence type="ECO:0000313" key="1">
    <source>
        <dbReference type="EMBL" id="MBL1100166.1"/>
    </source>
</evidence>
<accession>A0ABS1NK65</accession>
<dbReference type="SUPFAM" id="SSF53335">
    <property type="entry name" value="S-adenosyl-L-methionine-dependent methyltransferases"/>
    <property type="match status" value="1"/>
</dbReference>
<dbReference type="Pfam" id="PF04672">
    <property type="entry name" value="Methyltransf_19"/>
    <property type="match status" value="1"/>
</dbReference>
<comment type="caution">
    <text evidence="1">The sequence shown here is derived from an EMBL/GenBank/DDBJ whole genome shotgun (WGS) entry which is preliminary data.</text>
</comment>
<keyword evidence="1" id="KW-0808">Transferase</keyword>
<dbReference type="InterPro" id="IPR006764">
    <property type="entry name" value="SAM_dep_MeTrfase_SAV2177_type"/>
</dbReference>
<protein>
    <submittedName>
        <fullName evidence="1">SAM-dependent methyltransferase</fullName>
    </submittedName>
</protein>
<keyword evidence="1" id="KW-0489">Methyltransferase</keyword>
<dbReference type="InterPro" id="IPR029063">
    <property type="entry name" value="SAM-dependent_MTases_sf"/>
</dbReference>
<gene>
    <name evidence="1" type="ORF">JK363_26530</name>
</gene>
<dbReference type="GO" id="GO:0032259">
    <property type="term" value="P:methylation"/>
    <property type="evidence" value="ECO:0007669"/>
    <property type="project" value="UniProtKB-KW"/>
</dbReference>